<reference evidence="1" key="1">
    <citation type="submission" date="2014-11" db="EMBL/GenBank/DDBJ databases">
        <authorList>
            <person name="Amaro Gonzalez C."/>
        </authorList>
    </citation>
    <scope>NUCLEOTIDE SEQUENCE</scope>
</reference>
<organism evidence="1">
    <name type="scientific">Anguilla anguilla</name>
    <name type="common">European freshwater eel</name>
    <name type="synonym">Muraena anguilla</name>
    <dbReference type="NCBI Taxonomy" id="7936"/>
    <lineage>
        <taxon>Eukaryota</taxon>
        <taxon>Metazoa</taxon>
        <taxon>Chordata</taxon>
        <taxon>Craniata</taxon>
        <taxon>Vertebrata</taxon>
        <taxon>Euteleostomi</taxon>
        <taxon>Actinopterygii</taxon>
        <taxon>Neopterygii</taxon>
        <taxon>Teleostei</taxon>
        <taxon>Anguilliformes</taxon>
        <taxon>Anguillidae</taxon>
        <taxon>Anguilla</taxon>
    </lineage>
</organism>
<proteinExistence type="predicted"/>
<sequence>MMMICLIMQHILKKKRHSQCSGSRMKDSEGLILTDGTAAQDEESI</sequence>
<accession>A0A0E9QRL2</accession>
<evidence type="ECO:0000313" key="1">
    <source>
        <dbReference type="EMBL" id="JAH18895.1"/>
    </source>
</evidence>
<name>A0A0E9QRL2_ANGAN</name>
<protein>
    <submittedName>
        <fullName evidence="1">Uncharacterized protein</fullName>
    </submittedName>
</protein>
<reference evidence="1" key="2">
    <citation type="journal article" date="2015" name="Fish Shellfish Immunol.">
        <title>Early steps in the European eel (Anguilla anguilla)-Vibrio vulnificus interaction in the gills: Role of the RtxA13 toxin.</title>
        <authorList>
            <person name="Callol A."/>
            <person name="Pajuelo D."/>
            <person name="Ebbesson L."/>
            <person name="Teles M."/>
            <person name="MacKenzie S."/>
            <person name="Amaro C."/>
        </authorList>
    </citation>
    <scope>NUCLEOTIDE SEQUENCE</scope>
</reference>
<dbReference type="AlphaFoldDB" id="A0A0E9QRL2"/>
<dbReference type="EMBL" id="GBXM01089682">
    <property type="protein sequence ID" value="JAH18895.1"/>
    <property type="molecule type" value="Transcribed_RNA"/>
</dbReference>